<name>A0A2H3DE46_ARMGA</name>
<evidence type="ECO:0000313" key="2">
    <source>
        <dbReference type="EMBL" id="PBK93505.1"/>
    </source>
</evidence>
<evidence type="ECO:0000313" key="3">
    <source>
        <dbReference type="Proteomes" id="UP000217790"/>
    </source>
</evidence>
<sequence>MDAQNVAMGWPTPFAFGPFGQPQPFGFMPAPPPVFYGGYALNLSSVPSNGMAPSPSNEAAGYVNIDTRASTGGDAVAGLSCPRRAGLLSHDDAPLPLDKITDTGTQTMTREAQNDNRIPKESIGLAIVILRGREMQRIDVGEGRRMPQGREKLSMQGVEQNASPYPVTS</sequence>
<gene>
    <name evidence="2" type="ORF">ARMGADRAFT_1079817</name>
</gene>
<dbReference type="Proteomes" id="UP000217790">
    <property type="component" value="Unassembled WGS sequence"/>
</dbReference>
<dbReference type="AlphaFoldDB" id="A0A2H3DE46"/>
<dbReference type="EMBL" id="KZ293656">
    <property type="protein sequence ID" value="PBK93505.1"/>
    <property type="molecule type" value="Genomic_DNA"/>
</dbReference>
<proteinExistence type="predicted"/>
<organism evidence="2 3">
    <name type="scientific">Armillaria gallica</name>
    <name type="common">Bulbous honey fungus</name>
    <name type="synonym">Armillaria bulbosa</name>
    <dbReference type="NCBI Taxonomy" id="47427"/>
    <lineage>
        <taxon>Eukaryota</taxon>
        <taxon>Fungi</taxon>
        <taxon>Dikarya</taxon>
        <taxon>Basidiomycota</taxon>
        <taxon>Agaricomycotina</taxon>
        <taxon>Agaricomycetes</taxon>
        <taxon>Agaricomycetidae</taxon>
        <taxon>Agaricales</taxon>
        <taxon>Marasmiineae</taxon>
        <taxon>Physalacriaceae</taxon>
        <taxon>Armillaria</taxon>
    </lineage>
</organism>
<dbReference type="InParanoid" id="A0A2H3DE46"/>
<protein>
    <submittedName>
        <fullName evidence="2">Uncharacterized protein</fullName>
    </submittedName>
</protein>
<accession>A0A2H3DE46</accession>
<keyword evidence="3" id="KW-1185">Reference proteome</keyword>
<reference evidence="3" key="1">
    <citation type="journal article" date="2017" name="Nat. Ecol. Evol.">
        <title>Genome expansion and lineage-specific genetic innovations in the forest pathogenic fungi Armillaria.</title>
        <authorList>
            <person name="Sipos G."/>
            <person name="Prasanna A.N."/>
            <person name="Walter M.C."/>
            <person name="O'Connor E."/>
            <person name="Balint B."/>
            <person name="Krizsan K."/>
            <person name="Kiss B."/>
            <person name="Hess J."/>
            <person name="Varga T."/>
            <person name="Slot J."/>
            <person name="Riley R."/>
            <person name="Boka B."/>
            <person name="Rigling D."/>
            <person name="Barry K."/>
            <person name="Lee J."/>
            <person name="Mihaltcheva S."/>
            <person name="LaButti K."/>
            <person name="Lipzen A."/>
            <person name="Waldron R."/>
            <person name="Moloney N.M."/>
            <person name="Sperisen C."/>
            <person name="Kredics L."/>
            <person name="Vagvoelgyi C."/>
            <person name="Patrignani A."/>
            <person name="Fitzpatrick D."/>
            <person name="Nagy I."/>
            <person name="Doyle S."/>
            <person name="Anderson J.B."/>
            <person name="Grigoriev I.V."/>
            <person name="Gueldener U."/>
            <person name="Muensterkoetter M."/>
            <person name="Nagy L.G."/>
        </authorList>
    </citation>
    <scope>NUCLEOTIDE SEQUENCE [LARGE SCALE GENOMIC DNA]</scope>
    <source>
        <strain evidence="3">Ar21-2</strain>
    </source>
</reference>
<feature type="region of interest" description="Disordered" evidence="1">
    <location>
        <begin position="139"/>
        <end position="169"/>
    </location>
</feature>
<evidence type="ECO:0000256" key="1">
    <source>
        <dbReference type="SAM" id="MobiDB-lite"/>
    </source>
</evidence>
<feature type="compositionally biased region" description="Basic and acidic residues" evidence="1">
    <location>
        <begin position="139"/>
        <end position="153"/>
    </location>
</feature>
<feature type="compositionally biased region" description="Polar residues" evidence="1">
    <location>
        <begin position="157"/>
        <end position="169"/>
    </location>
</feature>